<proteinExistence type="predicted"/>
<evidence type="ECO:0000313" key="1">
    <source>
        <dbReference type="EMBL" id="RHH79666.1"/>
    </source>
</evidence>
<dbReference type="AlphaFoldDB" id="A0A414Y0T3"/>
<accession>A0A414Y0T3</accession>
<evidence type="ECO:0000313" key="2">
    <source>
        <dbReference type="Proteomes" id="UP000283732"/>
    </source>
</evidence>
<gene>
    <name evidence="1" type="ORF">DW191_00535</name>
</gene>
<dbReference type="EMBL" id="QRKC01000001">
    <property type="protein sequence ID" value="RHH79666.1"/>
    <property type="molecule type" value="Genomic_DNA"/>
</dbReference>
<comment type="caution">
    <text evidence="1">The sequence shown here is derived from an EMBL/GenBank/DDBJ whole genome shotgun (WGS) entry which is preliminary data.</text>
</comment>
<reference evidence="1 2" key="1">
    <citation type="submission" date="2018-08" db="EMBL/GenBank/DDBJ databases">
        <title>A genome reference for cultivated species of the human gut microbiota.</title>
        <authorList>
            <person name="Zou Y."/>
            <person name="Xue W."/>
            <person name="Luo G."/>
        </authorList>
    </citation>
    <scope>NUCLEOTIDE SEQUENCE [LARGE SCALE GENOMIC DNA]</scope>
    <source>
        <strain evidence="1 2">AM16-50</strain>
    </source>
</reference>
<sequence length="70" mass="8274">MPLPCKNEINSPHKEIFSCHFDPFNIFYMRNYCSIRKPMISLQYQKSNEGFDEGLNLTKVPSEYRVLISI</sequence>
<protein>
    <submittedName>
        <fullName evidence="1">Uncharacterized protein</fullName>
    </submittedName>
</protein>
<name>A0A414Y0T3_9BACT</name>
<dbReference type="Proteomes" id="UP000283732">
    <property type="component" value="Unassembled WGS sequence"/>
</dbReference>
<organism evidence="1 2">
    <name type="scientific">Parabacteroides merdae</name>
    <dbReference type="NCBI Taxonomy" id="46503"/>
    <lineage>
        <taxon>Bacteria</taxon>
        <taxon>Pseudomonadati</taxon>
        <taxon>Bacteroidota</taxon>
        <taxon>Bacteroidia</taxon>
        <taxon>Bacteroidales</taxon>
        <taxon>Tannerellaceae</taxon>
        <taxon>Parabacteroides</taxon>
    </lineage>
</organism>